<feature type="binding site" evidence="9">
    <location>
        <position position="94"/>
    </location>
    <ligand>
        <name>Fe cation</name>
        <dbReference type="ChEBI" id="CHEBI:24875"/>
        <label>2</label>
    </ligand>
</feature>
<dbReference type="PROSITE" id="PS50905">
    <property type="entry name" value="FERRITIN_LIKE"/>
    <property type="match status" value="1"/>
</dbReference>
<dbReference type="PANTHER" id="PTHR30295:SF0">
    <property type="entry name" value="BACTERIOFERRITIN"/>
    <property type="match status" value="1"/>
</dbReference>
<dbReference type="InterPro" id="IPR012347">
    <property type="entry name" value="Ferritin-like"/>
</dbReference>
<keyword evidence="5 8" id="KW-0479">Metal-binding</keyword>
<feature type="domain" description="Ferritin-like diiron" evidence="11">
    <location>
        <begin position="1"/>
        <end position="145"/>
    </location>
</feature>
<keyword evidence="4 10" id="KW-0349">Heme</keyword>
<evidence type="ECO:0000313" key="12">
    <source>
        <dbReference type="EMBL" id="ALF58919.1"/>
    </source>
</evidence>
<dbReference type="PRINTS" id="PR00601">
    <property type="entry name" value="BACFERRITIN"/>
</dbReference>
<evidence type="ECO:0000313" key="13">
    <source>
        <dbReference type="Proteomes" id="UP000059847"/>
    </source>
</evidence>
<dbReference type="CDD" id="cd00907">
    <property type="entry name" value="Bacterioferritin"/>
    <property type="match status" value="1"/>
</dbReference>
<evidence type="ECO:0000256" key="8">
    <source>
        <dbReference type="PIRNR" id="PIRNR002560"/>
    </source>
</evidence>
<dbReference type="GO" id="GO:0005829">
    <property type="term" value="C:cytosol"/>
    <property type="evidence" value="ECO:0007669"/>
    <property type="project" value="TreeGrafter"/>
</dbReference>
<comment type="catalytic activity">
    <reaction evidence="8">
        <text>4 Fe(2+) + O2 + 4 H(+) = 4 Fe(3+) + 2 H2O</text>
        <dbReference type="Rhea" id="RHEA:11148"/>
        <dbReference type="ChEBI" id="CHEBI:15377"/>
        <dbReference type="ChEBI" id="CHEBI:15378"/>
        <dbReference type="ChEBI" id="CHEBI:15379"/>
        <dbReference type="ChEBI" id="CHEBI:29033"/>
        <dbReference type="ChEBI" id="CHEBI:29034"/>
        <dbReference type="EC" id="1.16.3.1"/>
    </reaction>
</comment>
<dbReference type="GO" id="GO:0006879">
    <property type="term" value="P:intracellular iron ion homeostasis"/>
    <property type="evidence" value="ECO:0007669"/>
    <property type="project" value="UniProtKB-KW"/>
</dbReference>
<evidence type="ECO:0000256" key="10">
    <source>
        <dbReference type="RuleBase" id="RU000623"/>
    </source>
</evidence>
<evidence type="ECO:0000259" key="11">
    <source>
        <dbReference type="PROSITE" id="PS50905"/>
    </source>
</evidence>
<evidence type="ECO:0000256" key="9">
    <source>
        <dbReference type="PIRSR" id="PIRSR002560-1"/>
    </source>
</evidence>
<dbReference type="InterPro" id="IPR002024">
    <property type="entry name" value="Bacterioferritin"/>
</dbReference>
<dbReference type="OrthoDB" id="9800505at2"/>
<evidence type="ECO:0000256" key="7">
    <source>
        <dbReference type="ARBA" id="ARBA00036243"/>
    </source>
</evidence>
<dbReference type="EMBL" id="CP012678">
    <property type="protein sequence ID" value="ALF58919.1"/>
    <property type="molecule type" value="Genomic_DNA"/>
</dbReference>
<dbReference type="NCBIfam" id="TIGR00754">
    <property type="entry name" value="bfr"/>
    <property type="match status" value="1"/>
</dbReference>
<dbReference type="PROSITE" id="PS00549">
    <property type="entry name" value="BACTERIOFERRITIN"/>
    <property type="match status" value="1"/>
</dbReference>
<keyword evidence="3 8" id="KW-0409">Iron storage</keyword>
<evidence type="ECO:0000256" key="5">
    <source>
        <dbReference type="ARBA" id="ARBA00022723"/>
    </source>
</evidence>
<dbReference type="GO" id="GO:0020037">
    <property type="term" value="F:heme binding"/>
    <property type="evidence" value="ECO:0007669"/>
    <property type="project" value="TreeGrafter"/>
</dbReference>
<comment type="similarity">
    <text evidence="2 8 10">Belongs to the bacterioferritin family.</text>
</comment>
<dbReference type="GO" id="GO:0004322">
    <property type="term" value="F:ferroxidase activity"/>
    <property type="evidence" value="ECO:0007669"/>
    <property type="project" value="UniProtKB-EC"/>
</dbReference>
<reference evidence="12 13" key="1">
    <citation type="submission" date="2015-09" db="EMBL/GenBank/DDBJ databases">
        <title>Complete genome of Psychrobacter urativorans R10.10B.</title>
        <authorList>
            <person name="See-Too W.S."/>
            <person name="Chan K.G."/>
        </authorList>
    </citation>
    <scope>NUCLEOTIDE SEQUENCE [LARGE SCALE GENOMIC DNA]</scope>
    <source>
        <strain evidence="12 13">R10.10B</strain>
    </source>
</reference>
<evidence type="ECO:0000256" key="3">
    <source>
        <dbReference type="ARBA" id="ARBA00022434"/>
    </source>
</evidence>
<dbReference type="STRING" id="45610.AOC03_01690"/>
<evidence type="ECO:0000256" key="1">
    <source>
        <dbReference type="ARBA" id="ARBA00001970"/>
    </source>
</evidence>
<gene>
    <name evidence="12" type="ORF">AOC03_01690</name>
</gene>
<dbReference type="RefSeq" id="WP_062533315.1">
    <property type="nucleotide sequence ID" value="NZ_CP012678.1"/>
</dbReference>
<dbReference type="EC" id="1.16.3.1" evidence="8"/>
<comment type="function">
    <text evidence="8">Iron-storage protein, whose ferroxidase center binds Fe(2+), oxidizes it using dioxygen to Fe(3+), and participates in the subsequent Fe(3+) oxide mineral core formation within the central cavity of the BFR protein shell.</text>
</comment>
<dbReference type="Proteomes" id="UP000059847">
    <property type="component" value="Chromosome"/>
</dbReference>
<feature type="binding site" evidence="9">
    <location>
        <position position="51"/>
    </location>
    <ligand>
        <name>Fe cation</name>
        <dbReference type="ChEBI" id="CHEBI:24875"/>
        <label>1</label>
    </ligand>
</feature>
<dbReference type="GO" id="GO:0006826">
    <property type="term" value="P:iron ion transport"/>
    <property type="evidence" value="ECO:0007669"/>
    <property type="project" value="InterPro"/>
</dbReference>
<dbReference type="Pfam" id="PF00210">
    <property type="entry name" value="Ferritin"/>
    <property type="match status" value="1"/>
</dbReference>
<dbReference type="SUPFAM" id="SSF47240">
    <property type="entry name" value="Ferritin-like"/>
    <property type="match status" value="1"/>
</dbReference>
<evidence type="ECO:0000256" key="4">
    <source>
        <dbReference type="ARBA" id="ARBA00022617"/>
    </source>
</evidence>
<dbReference type="PIRSF" id="PIRSF002560">
    <property type="entry name" value="Bacterioferritin"/>
    <property type="match status" value="1"/>
</dbReference>
<dbReference type="PANTHER" id="PTHR30295">
    <property type="entry name" value="BACTERIOFERRITIN"/>
    <property type="match status" value="1"/>
</dbReference>
<feature type="binding site" evidence="9">
    <location>
        <position position="46"/>
    </location>
    <ligand>
        <name>Fe cation</name>
        <dbReference type="ChEBI" id="CHEBI:24875"/>
        <label>3</label>
    </ligand>
</feature>
<protein>
    <recommendedName>
        <fullName evidence="8 10">Bacterioferritin</fullName>
        <ecNumber evidence="8">1.16.3.1</ecNumber>
    </recommendedName>
</protein>
<feature type="binding site" evidence="9">
    <location>
        <position position="51"/>
    </location>
    <ligand>
        <name>Fe cation</name>
        <dbReference type="ChEBI" id="CHEBI:24875"/>
        <label>2</label>
    </ligand>
</feature>
<name>A0A0M4U3E7_9GAMM</name>
<dbReference type="GO" id="GO:0008199">
    <property type="term" value="F:ferric iron binding"/>
    <property type="evidence" value="ECO:0007669"/>
    <property type="project" value="InterPro"/>
</dbReference>
<dbReference type="AlphaFoldDB" id="A0A0M4U3E7"/>
<keyword evidence="13" id="KW-1185">Reference proteome</keyword>
<dbReference type="KEGG" id="pur:AOC03_01690"/>
<keyword evidence="6 8" id="KW-0408">Iron</keyword>
<dbReference type="InterPro" id="IPR008331">
    <property type="entry name" value="Ferritin_DPS_dom"/>
</dbReference>
<dbReference type="InterPro" id="IPR009078">
    <property type="entry name" value="Ferritin-like_SF"/>
</dbReference>
<feature type="binding site" description="axial binding residue" evidence="9">
    <location>
        <position position="52"/>
    </location>
    <ligand>
        <name>heme b</name>
        <dbReference type="ChEBI" id="CHEBI:60344"/>
        <note>ligand shared between dimeric partners</note>
    </ligand>
    <ligandPart>
        <name>Fe</name>
        <dbReference type="ChEBI" id="CHEBI:18248"/>
    </ligandPart>
</feature>
<comment type="catalytic activity">
    <reaction evidence="7">
        <text>Fe(2+)(in) = Fe(2+)(out)</text>
        <dbReference type="Rhea" id="RHEA:28486"/>
        <dbReference type="ChEBI" id="CHEBI:29033"/>
    </reaction>
</comment>
<organism evidence="12 13">
    <name type="scientific">Psychrobacter urativorans</name>
    <dbReference type="NCBI Taxonomy" id="45610"/>
    <lineage>
        <taxon>Bacteria</taxon>
        <taxon>Pseudomonadati</taxon>
        <taxon>Pseudomonadota</taxon>
        <taxon>Gammaproteobacteria</taxon>
        <taxon>Moraxellales</taxon>
        <taxon>Moraxellaceae</taxon>
        <taxon>Psychrobacter</taxon>
    </lineage>
</organism>
<accession>A0A0M4U3E7</accession>
<dbReference type="InterPro" id="IPR009040">
    <property type="entry name" value="Ferritin-like_diiron"/>
</dbReference>
<evidence type="ECO:0000256" key="6">
    <source>
        <dbReference type="ARBA" id="ARBA00023004"/>
    </source>
</evidence>
<proteinExistence type="inferred from homology"/>
<evidence type="ECO:0000256" key="2">
    <source>
        <dbReference type="ARBA" id="ARBA00008093"/>
    </source>
</evidence>
<comment type="cofactor">
    <cofactor evidence="1">
        <name>heme b</name>
        <dbReference type="ChEBI" id="CHEBI:60344"/>
    </cofactor>
</comment>
<sequence length="160" mass="18491">MKGDKAVIQALNKVLGQSLIAINQYFLHARVARHWGLEALNDSFYHQSIQEMKWSDDLIERILLLEGLPNLQDLGKILIGEDVPEIIECNLRLEKQKLAIITDAITLCEQHRDYVSRQLLVKLKDGNEEYEDWLDTQEDLMKEVGLQNYIQSQMSDDKAP</sequence>
<dbReference type="Gene3D" id="1.20.1260.10">
    <property type="match status" value="1"/>
</dbReference>